<dbReference type="AlphaFoldDB" id="A0AAD8WV07"/>
<evidence type="ECO:0000259" key="1">
    <source>
        <dbReference type="Pfam" id="PF17921"/>
    </source>
</evidence>
<feature type="domain" description="Integrase zinc-binding" evidence="1">
    <location>
        <begin position="40"/>
        <end position="72"/>
    </location>
</feature>
<organism evidence="2 3">
    <name type="scientific">Lolium multiflorum</name>
    <name type="common">Italian ryegrass</name>
    <name type="synonym">Lolium perenne subsp. multiflorum</name>
    <dbReference type="NCBI Taxonomy" id="4521"/>
    <lineage>
        <taxon>Eukaryota</taxon>
        <taxon>Viridiplantae</taxon>
        <taxon>Streptophyta</taxon>
        <taxon>Embryophyta</taxon>
        <taxon>Tracheophyta</taxon>
        <taxon>Spermatophyta</taxon>
        <taxon>Magnoliopsida</taxon>
        <taxon>Liliopsida</taxon>
        <taxon>Poales</taxon>
        <taxon>Poaceae</taxon>
        <taxon>BOP clade</taxon>
        <taxon>Pooideae</taxon>
        <taxon>Poodae</taxon>
        <taxon>Poeae</taxon>
        <taxon>Poeae Chloroplast Group 2 (Poeae type)</taxon>
        <taxon>Loliodinae</taxon>
        <taxon>Loliinae</taxon>
        <taxon>Lolium</taxon>
    </lineage>
</organism>
<keyword evidence="3" id="KW-1185">Reference proteome</keyword>
<protein>
    <recommendedName>
        <fullName evidence="1">Integrase zinc-binding domain-containing protein</fullName>
    </recommendedName>
</protein>
<dbReference type="Gene3D" id="1.10.340.70">
    <property type="match status" value="1"/>
</dbReference>
<sequence length="239" mass="26466">IFGLETIKEQYLHDADFKDVLLNCKDGRTWNKFVLNDGFVFREAHGGGLMGHFGVKKTEDVLASHFFWPHLKPYFGEEDELASRTTSIQEGGMMRTSHLLIQPLYLQPHKYKDQSLELVPNNLTIRNDGPSMDEEDKHWSMITHGGGGSKHVGIKTLAGRLIVLRKINEVVQSPSTCWLPGAWLGAGGAVAPLVPPSPGLLVPVMMMELVGVTSTSSLGLQPREHFPPCRSFCSQAYGK</sequence>
<evidence type="ECO:0000313" key="2">
    <source>
        <dbReference type="EMBL" id="KAK1681947.1"/>
    </source>
</evidence>
<evidence type="ECO:0000313" key="3">
    <source>
        <dbReference type="Proteomes" id="UP001231189"/>
    </source>
</evidence>
<accession>A0AAD8WV07</accession>
<gene>
    <name evidence="2" type="ORF">QYE76_042795</name>
</gene>
<dbReference type="EMBL" id="JAUUTY010000002">
    <property type="protein sequence ID" value="KAK1681947.1"/>
    <property type="molecule type" value="Genomic_DNA"/>
</dbReference>
<reference evidence="2" key="1">
    <citation type="submission" date="2023-07" db="EMBL/GenBank/DDBJ databases">
        <title>A chromosome-level genome assembly of Lolium multiflorum.</title>
        <authorList>
            <person name="Chen Y."/>
            <person name="Copetti D."/>
            <person name="Kolliker R."/>
            <person name="Studer B."/>
        </authorList>
    </citation>
    <scope>NUCLEOTIDE SEQUENCE</scope>
    <source>
        <strain evidence="2">02402/16</strain>
        <tissue evidence="2">Leaf</tissue>
    </source>
</reference>
<name>A0AAD8WV07_LOLMU</name>
<comment type="caution">
    <text evidence="2">The sequence shown here is derived from an EMBL/GenBank/DDBJ whole genome shotgun (WGS) entry which is preliminary data.</text>
</comment>
<feature type="non-terminal residue" evidence="2">
    <location>
        <position position="239"/>
    </location>
</feature>
<dbReference type="InterPro" id="IPR041588">
    <property type="entry name" value="Integrase_H2C2"/>
</dbReference>
<dbReference type="Pfam" id="PF17921">
    <property type="entry name" value="Integrase_H2C2"/>
    <property type="match status" value="1"/>
</dbReference>
<dbReference type="Proteomes" id="UP001231189">
    <property type="component" value="Unassembled WGS sequence"/>
</dbReference>
<proteinExistence type="predicted"/>